<dbReference type="InterPro" id="IPR011009">
    <property type="entry name" value="Kinase-like_dom_sf"/>
</dbReference>
<dbReference type="InterPro" id="IPR050660">
    <property type="entry name" value="NEK_Ser/Thr_kinase"/>
</dbReference>
<feature type="compositionally biased region" description="Low complexity" evidence="8">
    <location>
        <begin position="492"/>
        <end position="511"/>
    </location>
</feature>
<dbReference type="Proteomes" id="UP001301728">
    <property type="component" value="Unassembled WGS sequence"/>
</dbReference>
<feature type="compositionally biased region" description="Polar residues" evidence="8">
    <location>
        <begin position="295"/>
        <end position="304"/>
    </location>
</feature>
<keyword evidence="9" id="KW-0472">Membrane</keyword>
<keyword evidence="5 11" id="KW-0418">Kinase</keyword>
<feature type="region of interest" description="Disordered" evidence="8">
    <location>
        <begin position="408"/>
        <end position="639"/>
    </location>
</feature>
<dbReference type="PROSITE" id="PS00107">
    <property type="entry name" value="PROTEIN_KINASE_ATP"/>
    <property type="match status" value="1"/>
</dbReference>
<feature type="transmembrane region" description="Helical" evidence="9">
    <location>
        <begin position="339"/>
        <end position="359"/>
    </location>
</feature>
<dbReference type="EMBL" id="JAYGHT010000129">
    <property type="protein sequence ID" value="MEA5521109.1"/>
    <property type="molecule type" value="Genomic_DNA"/>
</dbReference>
<evidence type="ECO:0000256" key="9">
    <source>
        <dbReference type="SAM" id="Phobius"/>
    </source>
</evidence>
<comment type="caution">
    <text evidence="11">The sequence shown here is derived from an EMBL/GenBank/DDBJ whole genome shotgun (WGS) entry which is preliminary data.</text>
</comment>
<accession>A0ABU5U1N5</accession>
<feature type="binding site" evidence="7">
    <location>
        <position position="43"/>
    </location>
    <ligand>
        <name>ATP</name>
        <dbReference type="ChEBI" id="CHEBI:30616"/>
    </ligand>
</feature>
<dbReference type="PANTHER" id="PTHR43671:SF13">
    <property type="entry name" value="SERINE_THREONINE-PROTEIN KINASE NEK2"/>
    <property type="match status" value="1"/>
</dbReference>
<keyword evidence="9" id="KW-1133">Transmembrane helix</keyword>
<dbReference type="PANTHER" id="PTHR43671">
    <property type="entry name" value="SERINE/THREONINE-PROTEIN KINASE NEK"/>
    <property type="match status" value="1"/>
</dbReference>
<reference evidence="11 12" key="1">
    <citation type="submission" date="2023-12" db="EMBL/GenBank/DDBJ databases">
        <title>Baltic Sea Cyanobacteria.</title>
        <authorList>
            <person name="Delbaje E."/>
            <person name="Fewer D.P."/>
            <person name="Shishido T.K."/>
        </authorList>
    </citation>
    <scope>NUCLEOTIDE SEQUENCE [LARGE SCALE GENOMIC DNA]</scope>
    <source>
        <strain evidence="11 12">CCNP 1315</strain>
    </source>
</reference>
<evidence type="ECO:0000256" key="1">
    <source>
        <dbReference type="ARBA" id="ARBA00010886"/>
    </source>
</evidence>
<feature type="compositionally biased region" description="Low complexity" evidence="8">
    <location>
        <begin position="475"/>
        <end position="485"/>
    </location>
</feature>
<evidence type="ECO:0000259" key="10">
    <source>
        <dbReference type="PROSITE" id="PS50011"/>
    </source>
</evidence>
<comment type="similarity">
    <text evidence="1">Belongs to the protein kinase superfamily. NEK Ser/Thr protein kinase family. NIMA subfamily.</text>
</comment>
<dbReference type="PROSITE" id="PS50011">
    <property type="entry name" value="PROTEIN_KINASE_DOM"/>
    <property type="match status" value="1"/>
</dbReference>
<dbReference type="CDD" id="cd14014">
    <property type="entry name" value="STKc_PknB_like"/>
    <property type="match status" value="1"/>
</dbReference>
<keyword evidence="6 7" id="KW-0067">ATP-binding</keyword>
<sequence length="639" mass="71088">MSSKAETILNNGQYKIERVLGRGEYGITYSAIDVRRQQIVAIKTVNPNLRHHTEFAQFQHHFKAVARRLSQCQHPNLIKVLEVFEDRGLPFMVMSYIPGQPLINSLQLGSPLPVTQAVQLIRQIASALTAIHQQGLIHCNLTPEVILRQADRPEVILTDFGVATRFTDTMNAQPYLGSRNLSGGYAALEQYLPHESLTPATDIYSLAAILYYLLTGQPPLEAPLCLSQVTETLLSQSKPTLRQLRPDLSPTLERVILWGLELEQQHRPSCLDQWLAFLPHLEDYARVETIDDSLSDQPKTSSDRSAGYGSETPSANLSFSDEKDHELLTNSLRLTPAPGFVSLVFLMTAVLSGCLGFFITRVYGGASFQTTVFQSEKSFDQQFPNYDPSKPIFQQPSVNSKGIIKSISDHRDRDFGDRENQQLIGNESQLRMASEEAWTEDYASEWQTESSDYQTVESQPSSVDDYYSESEITTDDSYSSNSSGYSDDRYSSEYPSSSGYAASEYPASSYSTPVTNSSDYPAPARLEEPSYSSDYPSYEAGSNYSPSSVESSEYDSPSYPSESEGYTPVEAESNLTPELPTSSFETEESEPVPASSYSPPDSETPIDYEIPSDSISVPKFETQPELPRSEAETDFRPAS</sequence>
<dbReference type="EC" id="2.7.11.1" evidence="2"/>
<feature type="domain" description="Protein kinase" evidence="10">
    <location>
        <begin position="14"/>
        <end position="281"/>
    </location>
</feature>
<evidence type="ECO:0000313" key="11">
    <source>
        <dbReference type="EMBL" id="MEA5521109.1"/>
    </source>
</evidence>
<feature type="compositionally biased region" description="Polar residues" evidence="8">
    <location>
        <begin position="445"/>
        <end position="462"/>
    </location>
</feature>
<keyword evidence="3" id="KW-0808">Transferase</keyword>
<dbReference type="GO" id="GO:0016301">
    <property type="term" value="F:kinase activity"/>
    <property type="evidence" value="ECO:0007669"/>
    <property type="project" value="UniProtKB-KW"/>
</dbReference>
<feature type="region of interest" description="Disordered" evidence="8">
    <location>
        <begin position="292"/>
        <end position="320"/>
    </location>
</feature>
<keyword evidence="4 7" id="KW-0547">Nucleotide-binding</keyword>
<keyword evidence="12" id="KW-1185">Reference proteome</keyword>
<evidence type="ECO:0000256" key="5">
    <source>
        <dbReference type="ARBA" id="ARBA00022777"/>
    </source>
</evidence>
<dbReference type="SUPFAM" id="SSF56112">
    <property type="entry name" value="Protein kinase-like (PK-like)"/>
    <property type="match status" value="1"/>
</dbReference>
<evidence type="ECO:0000313" key="12">
    <source>
        <dbReference type="Proteomes" id="UP001301728"/>
    </source>
</evidence>
<feature type="compositionally biased region" description="Polar residues" evidence="8">
    <location>
        <begin position="421"/>
        <end position="431"/>
    </location>
</feature>
<feature type="compositionally biased region" description="Basic and acidic residues" evidence="8">
    <location>
        <begin position="408"/>
        <end position="420"/>
    </location>
</feature>
<evidence type="ECO:0000256" key="6">
    <source>
        <dbReference type="ARBA" id="ARBA00022840"/>
    </source>
</evidence>
<dbReference type="InterPro" id="IPR017441">
    <property type="entry name" value="Protein_kinase_ATP_BS"/>
</dbReference>
<evidence type="ECO:0000256" key="4">
    <source>
        <dbReference type="ARBA" id="ARBA00022741"/>
    </source>
</evidence>
<evidence type="ECO:0000256" key="8">
    <source>
        <dbReference type="SAM" id="MobiDB-lite"/>
    </source>
</evidence>
<feature type="compositionally biased region" description="Basic and acidic residues" evidence="8">
    <location>
        <begin position="627"/>
        <end position="639"/>
    </location>
</feature>
<feature type="compositionally biased region" description="Low complexity" evidence="8">
    <location>
        <begin position="529"/>
        <end position="568"/>
    </location>
</feature>
<dbReference type="InterPro" id="IPR000719">
    <property type="entry name" value="Prot_kinase_dom"/>
</dbReference>
<protein>
    <recommendedName>
        <fullName evidence="2">non-specific serine/threonine protein kinase</fullName>
        <ecNumber evidence="2">2.7.11.1</ecNumber>
    </recommendedName>
</protein>
<name>A0ABU5U1N5_9CYAN</name>
<evidence type="ECO:0000256" key="3">
    <source>
        <dbReference type="ARBA" id="ARBA00022679"/>
    </source>
</evidence>
<proteinExistence type="inferred from homology"/>
<dbReference type="Pfam" id="PF00069">
    <property type="entry name" value="Pkinase"/>
    <property type="match status" value="1"/>
</dbReference>
<dbReference type="Gene3D" id="1.10.510.10">
    <property type="entry name" value="Transferase(Phosphotransferase) domain 1"/>
    <property type="match status" value="1"/>
</dbReference>
<evidence type="ECO:0000256" key="2">
    <source>
        <dbReference type="ARBA" id="ARBA00012513"/>
    </source>
</evidence>
<gene>
    <name evidence="11" type="ORF">VB854_19395</name>
</gene>
<evidence type="ECO:0000256" key="7">
    <source>
        <dbReference type="PROSITE-ProRule" id="PRU10141"/>
    </source>
</evidence>
<keyword evidence="9" id="KW-0812">Transmembrane</keyword>
<dbReference type="RefSeq" id="WP_323217627.1">
    <property type="nucleotide sequence ID" value="NZ_JAYGHT010000129.1"/>
</dbReference>
<organism evidence="11 12">
    <name type="scientific">Limnoraphis robusta CCNP1315</name>
    <dbReference type="NCBI Taxonomy" id="3110306"/>
    <lineage>
        <taxon>Bacteria</taxon>
        <taxon>Bacillati</taxon>
        <taxon>Cyanobacteriota</taxon>
        <taxon>Cyanophyceae</taxon>
        <taxon>Oscillatoriophycideae</taxon>
        <taxon>Oscillatoriales</taxon>
        <taxon>Sirenicapillariaceae</taxon>
        <taxon>Limnoraphis</taxon>
    </lineage>
</organism>